<reference evidence="1 2" key="1">
    <citation type="submission" date="2017-01" db="EMBL/GenBank/DDBJ databases">
        <title>Genomic analysis of Xuhuaishuia manganoxidans DY6-4.</title>
        <authorList>
            <person name="Wang X."/>
        </authorList>
    </citation>
    <scope>NUCLEOTIDE SEQUENCE [LARGE SCALE GENOMIC DNA]</scope>
    <source>
        <strain evidence="1 2">DY6-4</strain>
    </source>
</reference>
<dbReference type="EMBL" id="CP019124">
    <property type="protein sequence ID" value="APX91012.1"/>
    <property type="molecule type" value="Genomic_DNA"/>
</dbReference>
<organism evidence="1 2">
    <name type="scientific">Brevirhabdus pacifica</name>
    <dbReference type="NCBI Taxonomy" id="1267768"/>
    <lineage>
        <taxon>Bacteria</taxon>
        <taxon>Pseudomonadati</taxon>
        <taxon>Pseudomonadota</taxon>
        <taxon>Alphaproteobacteria</taxon>
        <taxon>Rhodobacterales</taxon>
        <taxon>Paracoccaceae</taxon>
        <taxon>Brevirhabdus</taxon>
    </lineage>
</organism>
<dbReference type="STRING" id="1267768.BV394_06420"/>
<evidence type="ECO:0000313" key="2">
    <source>
        <dbReference type="Proteomes" id="UP000187266"/>
    </source>
</evidence>
<name>A0A1U7DM08_9RHOB</name>
<evidence type="ECO:0000313" key="1">
    <source>
        <dbReference type="EMBL" id="APX91012.1"/>
    </source>
</evidence>
<dbReference type="RefSeq" id="WP_076981028.1">
    <property type="nucleotide sequence ID" value="NZ_CP019124.1"/>
</dbReference>
<proteinExistence type="predicted"/>
<protein>
    <submittedName>
        <fullName evidence="1">Uncharacterized protein</fullName>
    </submittedName>
</protein>
<sequence length="212" mass="23178">MDPARIEAMFTRSDGAYTFARWNRPVVPVLFGVEDQTVSTFKGAIEAIVTLAGHEMADTDPELGANMMFFFLREWQELRDTPNLDRLIPDLAPLTDRLEAADATHYRAFRFDEAGGIRAAFIFLRVTGAVAELPADTLALAEATQAMLLWSDRAFAESSPLGQLGEEGRVSTILKPEIAGLIRAAYDPVLPPSATDPSHALRLYARLAAGQA</sequence>
<accession>A0A1U7DM08</accession>
<keyword evidence="2" id="KW-1185">Reference proteome</keyword>
<dbReference type="AlphaFoldDB" id="A0A1U7DM08"/>
<dbReference type="Proteomes" id="UP000187266">
    <property type="component" value="Chromosome"/>
</dbReference>
<gene>
    <name evidence="1" type="ORF">BV394_06420</name>
</gene>
<dbReference type="OrthoDB" id="7827308at2"/>